<evidence type="ECO:0000256" key="1">
    <source>
        <dbReference type="SAM" id="Phobius"/>
    </source>
</evidence>
<name>A0A8S0XHL2_9GAMM</name>
<gene>
    <name evidence="2" type="ORF">METHB2_140008</name>
</gene>
<sequence length="153" mass="17429">MYENHCVKSTLVIIALHSKINRLYLRTLVLVLLVSWISLTISATCSMPSAFIAMPDPMPGCPDTGAPSHLHHQDSMPKALQDCSFKPCLDSQPDSFPDFNRLTNPDLPVVILSLIWTYWYFFPSYFPTRVSRIADPPLGRRILLIYRFCTLLN</sequence>
<proteinExistence type="predicted"/>
<feature type="transmembrane region" description="Helical" evidence="1">
    <location>
        <begin position="28"/>
        <end position="54"/>
    </location>
</feature>
<feature type="transmembrane region" description="Helical" evidence="1">
    <location>
        <begin position="107"/>
        <end position="126"/>
    </location>
</feature>
<protein>
    <submittedName>
        <fullName evidence="2">Uncharacterized protein</fullName>
    </submittedName>
</protein>
<comment type="caution">
    <text evidence="2">The sequence shown here is derived from an EMBL/GenBank/DDBJ whole genome shotgun (WGS) entry which is preliminary data.</text>
</comment>
<dbReference type="AlphaFoldDB" id="A0A8S0XHL2"/>
<dbReference type="Proteomes" id="UP000494216">
    <property type="component" value="Unassembled WGS sequence"/>
</dbReference>
<keyword evidence="1" id="KW-1133">Transmembrane helix</keyword>
<reference evidence="2 3" key="1">
    <citation type="submission" date="2020-02" db="EMBL/GenBank/DDBJ databases">
        <authorList>
            <person name="Hogendoorn C."/>
        </authorList>
    </citation>
    <scope>NUCLEOTIDE SEQUENCE [LARGE SCALE GENOMIC DNA]</scope>
    <source>
        <strain evidence="2">METHB21</strain>
    </source>
</reference>
<keyword evidence="3" id="KW-1185">Reference proteome</keyword>
<accession>A0A8S0XHL2</accession>
<dbReference type="EMBL" id="CADCXN010000041">
    <property type="protein sequence ID" value="CAA9889821.1"/>
    <property type="molecule type" value="Genomic_DNA"/>
</dbReference>
<evidence type="ECO:0000313" key="2">
    <source>
        <dbReference type="EMBL" id="CAA9889821.1"/>
    </source>
</evidence>
<organism evidence="2 3">
    <name type="scientific">Candidatus Methylobacter favarea</name>
    <dbReference type="NCBI Taxonomy" id="2707345"/>
    <lineage>
        <taxon>Bacteria</taxon>
        <taxon>Pseudomonadati</taxon>
        <taxon>Pseudomonadota</taxon>
        <taxon>Gammaproteobacteria</taxon>
        <taxon>Methylococcales</taxon>
        <taxon>Methylococcaceae</taxon>
        <taxon>Methylobacter</taxon>
    </lineage>
</organism>
<keyword evidence="1" id="KW-0812">Transmembrane</keyword>
<evidence type="ECO:0000313" key="3">
    <source>
        <dbReference type="Proteomes" id="UP000494216"/>
    </source>
</evidence>
<keyword evidence="1" id="KW-0472">Membrane</keyword>